<dbReference type="Pfam" id="PF13177">
    <property type="entry name" value="DNA_pol3_delta2"/>
    <property type="match status" value="1"/>
</dbReference>
<keyword evidence="3" id="KW-1185">Reference proteome</keyword>
<gene>
    <name evidence="2" type="ORF">H8K20_13430</name>
</gene>
<protein>
    <recommendedName>
        <fullName evidence="4">DNA polymerase III subunit delta</fullName>
    </recommendedName>
</protein>
<dbReference type="Proteomes" id="UP000597668">
    <property type="component" value="Unassembled WGS sequence"/>
</dbReference>
<dbReference type="EMBL" id="JACOGI010000005">
    <property type="protein sequence ID" value="MBC3517383.1"/>
    <property type="molecule type" value="Genomic_DNA"/>
</dbReference>
<dbReference type="SUPFAM" id="SSF52540">
    <property type="entry name" value="P-loop containing nucleoside triphosphate hydrolases"/>
    <property type="match status" value="1"/>
</dbReference>
<feature type="compositionally biased region" description="Basic residues" evidence="1">
    <location>
        <begin position="208"/>
        <end position="224"/>
    </location>
</feature>
<dbReference type="PANTHER" id="PTHR11669:SF8">
    <property type="entry name" value="DNA POLYMERASE III SUBUNIT DELTA"/>
    <property type="match status" value="1"/>
</dbReference>
<organism evidence="2 3">
    <name type="scientific">Neobittarella massiliensis</name>
    <name type="common">ex Bilen et al. 2018</name>
    <dbReference type="NCBI Taxonomy" id="2041842"/>
    <lineage>
        <taxon>Bacteria</taxon>
        <taxon>Bacillati</taxon>
        <taxon>Bacillota</taxon>
        <taxon>Clostridia</taxon>
        <taxon>Eubacteriales</taxon>
        <taxon>Oscillospiraceae</taxon>
        <taxon>Neobittarella (ex Bilen et al. 2018)</taxon>
    </lineage>
</organism>
<proteinExistence type="predicted"/>
<sequence>MLALLETMLASGRVPHAVLFSGQQGCGLYTLAVLFAGEVLSVGLPEHAAQVARQNAQKGIHPDLCVVQAEGASISVDQVRAVTSELYTLPNQGSYKVVLICDAQKMTAQAQNALLKALEEPPSHGVFILTADSPQGLLTTVRSRVMDFAIVPPPVDDCVAFFAGDSLPADQLRFISELFEGNIGRTMQYFGVTRQNLAAARFEQTSLRRVKSAKKPAAKTKSPAKKSEDGPRERLQMAMKLLAAVGAQQPAAVAGLIYRCKNRDELRLLLDDVVRLLPFAAKVRYQGAAVPPSLGELSGMGRIAPDRVMTCVQASRRYIERNANLALVQAQLAAALAQCYSGGSK</sequence>
<comment type="caution">
    <text evidence="2">The sequence shown here is derived from an EMBL/GenBank/DDBJ whole genome shotgun (WGS) entry which is preliminary data.</text>
</comment>
<dbReference type="GO" id="GO:0006261">
    <property type="term" value="P:DNA-templated DNA replication"/>
    <property type="evidence" value="ECO:0007669"/>
    <property type="project" value="TreeGrafter"/>
</dbReference>
<feature type="region of interest" description="Disordered" evidence="1">
    <location>
        <begin position="208"/>
        <end position="232"/>
    </location>
</feature>
<evidence type="ECO:0000313" key="2">
    <source>
        <dbReference type="EMBL" id="MBC3517383.1"/>
    </source>
</evidence>
<accession>A0A8J6M046</accession>
<dbReference type="InterPro" id="IPR050238">
    <property type="entry name" value="DNA_Rep/Repair_Clamp_Loader"/>
</dbReference>
<dbReference type="AlphaFoldDB" id="A0A8J6M046"/>
<name>A0A8J6M046_9FIRM</name>
<dbReference type="Gene3D" id="3.40.50.300">
    <property type="entry name" value="P-loop containing nucleotide triphosphate hydrolases"/>
    <property type="match status" value="1"/>
</dbReference>
<dbReference type="PANTHER" id="PTHR11669">
    <property type="entry name" value="REPLICATION FACTOR C / DNA POLYMERASE III GAMMA-TAU SUBUNIT"/>
    <property type="match status" value="1"/>
</dbReference>
<reference evidence="2" key="1">
    <citation type="submission" date="2020-08" db="EMBL/GenBank/DDBJ databases">
        <authorList>
            <person name="Liu C."/>
            <person name="Sun Q."/>
        </authorList>
    </citation>
    <scope>NUCLEOTIDE SEQUENCE</scope>
    <source>
        <strain evidence="2">NSJ-65</strain>
    </source>
</reference>
<dbReference type="InterPro" id="IPR027417">
    <property type="entry name" value="P-loop_NTPase"/>
</dbReference>
<evidence type="ECO:0000313" key="3">
    <source>
        <dbReference type="Proteomes" id="UP000597668"/>
    </source>
</evidence>
<evidence type="ECO:0008006" key="4">
    <source>
        <dbReference type="Google" id="ProtNLM"/>
    </source>
</evidence>
<evidence type="ECO:0000256" key="1">
    <source>
        <dbReference type="SAM" id="MobiDB-lite"/>
    </source>
</evidence>